<dbReference type="AlphaFoldDB" id="A0A249DXE1"/>
<dbReference type="Pfam" id="PF07811">
    <property type="entry name" value="TadE"/>
    <property type="match status" value="1"/>
</dbReference>
<name>A0A249DXE1_9ENTR</name>
<dbReference type="OrthoDB" id="6555614at2"/>
<dbReference type="InterPro" id="IPR012495">
    <property type="entry name" value="TadE-like_dom"/>
</dbReference>
<evidence type="ECO:0000313" key="1">
    <source>
        <dbReference type="EMBL" id="ASX25740.1"/>
    </source>
</evidence>
<gene>
    <name evidence="1" type="ORF">BA171_00770</name>
</gene>
<proteinExistence type="predicted"/>
<protein>
    <submittedName>
        <fullName evidence="1">Tight adherance operon protein E</fullName>
    </submittedName>
</protein>
<dbReference type="RefSeq" id="WP_016857239.1">
    <property type="nucleotide sequence ID" value="NZ_CP016303.1"/>
</dbReference>
<dbReference type="EMBL" id="CP016303">
    <property type="protein sequence ID" value="ASX25740.1"/>
    <property type="molecule type" value="Genomic_DNA"/>
</dbReference>
<dbReference type="Proteomes" id="UP000216438">
    <property type="component" value="Chromosome"/>
</dbReference>
<accession>A0A249DXE1</accession>
<organism evidence="1 2">
    <name type="scientific">Candidatus Hamiltonella defensa</name>
    <name type="common">Bemisia tabaci</name>
    <dbReference type="NCBI Taxonomy" id="672795"/>
    <lineage>
        <taxon>Bacteria</taxon>
        <taxon>Pseudomonadati</taxon>
        <taxon>Pseudomonadota</taxon>
        <taxon>Gammaproteobacteria</taxon>
        <taxon>Enterobacterales</taxon>
        <taxon>Enterobacteriaceae</taxon>
        <taxon>aphid secondary symbionts</taxon>
        <taxon>Candidatus Williamhamiltonella</taxon>
    </lineage>
</organism>
<reference evidence="1 2" key="2">
    <citation type="submission" date="2017-09" db="EMBL/GenBank/DDBJ databases">
        <title>The genome of whitefly Bemisia tabaci, a global crop pest, provides novel insights into virus transmission, host adaptation and insecticide resistance.</title>
        <authorList>
            <person name="Kaur N."/>
            <person name="Kliot A."/>
            <person name="Pinheiro P.V."/>
            <person name="Luan J."/>
            <person name="Zheng Y."/>
            <person name="Liu W."/>
            <person name="Sun H."/>
            <person name="Yang X."/>
            <person name="Xu Y."/>
            <person name="Luo Y."/>
            <person name="Kruse A."/>
            <person name="Fisher T.W."/>
            <person name="Nelson D.R."/>
            <person name="Elimelech M."/>
            <person name="MacCoss M."/>
            <person name="Johnson R."/>
            <person name="Cohen E."/>
            <person name="Hunter W.B."/>
            <person name="Brown J.K."/>
            <person name="Jander G."/>
            <person name="Cilia M."/>
            <person name="Douglas A.E."/>
            <person name="Ghanim M."/>
            <person name="Simmons A.M."/>
            <person name="Wintermantel W.M."/>
            <person name="Ling K.-S."/>
            <person name="Fei Z."/>
        </authorList>
    </citation>
    <scope>NUCLEOTIDE SEQUENCE [LARGE SCALE GENOMIC DNA]</scope>
    <source>
        <strain evidence="1 2">MEAM1</strain>
    </source>
</reference>
<evidence type="ECO:0000313" key="2">
    <source>
        <dbReference type="Proteomes" id="UP000216438"/>
    </source>
</evidence>
<sequence length="154" mass="18043">MKKTSLYQFFRAREGVVMTEFLLCLPMLILLLFLLFESARLFITSISLDLAILKSIQRAKNTPNVNYQATLVTELAKQTNQLSPFFDARGANLNLKFYSNLDDFISNHHYSDANSKPLGQYRVEYRYQPFLLPGFLMNFTLIREVLFVQEHERF</sequence>
<reference evidence="2" key="1">
    <citation type="submission" date="2016-06" db="EMBL/GenBank/DDBJ databases">
        <authorList>
            <person name="Chen W."/>
            <person name="Hasegawa D.K."/>
        </authorList>
    </citation>
    <scope>NUCLEOTIDE SEQUENCE [LARGE SCALE GENOMIC DNA]</scope>
    <source>
        <strain evidence="2">MEAM1</strain>
    </source>
</reference>